<protein>
    <submittedName>
        <fullName evidence="3">Uncharacterized protein</fullName>
    </submittedName>
</protein>
<keyword evidence="2" id="KW-0472">Membrane</keyword>
<feature type="transmembrane region" description="Helical" evidence="2">
    <location>
        <begin position="6"/>
        <end position="36"/>
    </location>
</feature>
<sequence length="96" mass="11376">MLDTVSLILTIFSICFLAYHINPLFCILLLFCYLLVDQLFNKKDIKRKRFSIHAKINPADITDDDFEDLNYEPFPSFNNKENNKKTKKIITEEEKN</sequence>
<accession>A0AAU8GBL0</accession>
<dbReference type="EMBL" id="PP955094">
    <property type="protein sequence ID" value="XCH39312.1"/>
    <property type="molecule type" value="Genomic_DNA"/>
</dbReference>
<evidence type="ECO:0000256" key="1">
    <source>
        <dbReference type="SAM" id="MobiDB-lite"/>
    </source>
</evidence>
<gene>
    <name evidence="3" type="ORF">FpNV_067</name>
</gene>
<organism evidence="3">
    <name type="scientific">Faxonius propinquus nudivirus</name>
    <dbReference type="NCBI Taxonomy" id="3139431"/>
    <lineage>
        <taxon>Viruses</taxon>
        <taxon>Viruses incertae sedis</taxon>
        <taxon>Naldaviricetes</taxon>
        <taxon>Lefavirales</taxon>
        <taxon>Nudiviridae</taxon>
    </lineage>
</organism>
<name>A0AAU8GBL0_9VIRU</name>
<reference evidence="3" key="1">
    <citation type="submission" date="2024-06" db="EMBL/GenBank/DDBJ databases">
        <title>North American crayfish harbour diverse members of the Nudiviridae.</title>
        <authorList>
            <person name="Stratton C."/>
            <person name="Bojko J."/>
        </authorList>
    </citation>
    <scope>NUCLEOTIDE SEQUENCE</scope>
    <source>
        <strain evidence="3">142H</strain>
    </source>
</reference>
<feature type="region of interest" description="Disordered" evidence="1">
    <location>
        <begin position="75"/>
        <end position="96"/>
    </location>
</feature>
<evidence type="ECO:0000256" key="2">
    <source>
        <dbReference type="SAM" id="Phobius"/>
    </source>
</evidence>
<keyword evidence="2" id="KW-0812">Transmembrane</keyword>
<evidence type="ECO:0000313" key="3">
    <source>
        <dbReference type="EMBL" id="XCH39312.1"/>
    </source>
</evidence>
<keyword evidence="2" id="KW-1133">Transmembrane helix</keyword>
<proteinExistence type="predicted"/>
<feature type="compositionally biased region" description="Basic and acidic residues" evidence="1">
    <location>
        <begin position="81"/>
        <end position="96"/>
    </location>
</feature>